<protein>
    <submittedName>
        <fullName evidence="1">Uncharacterized protein</fullName>
    </submittedName>
</protein>
<dbReference type="AlphaFoldDB" id="A0A561ENC5"/>
<evidence type="ECO:0000313" key="1">
    <source>
        <dbReference type="EMBL" id="TWE17082.1"/>
    </source>
</evidence>
<keyword evidence="2" id="KW-1185">Reference proteome</keyword>
<dbReference type="RefSeq" id="WP_145789638.1">
    <property type="nucleotide sequence ID" value="NZ_BAAABR010000089.1"/>
</dbReference>
<dbReference type="Proteomes" id="UP000318416">
    <property type="component" value="Unassembled WGS sequence"/>
</dbReference>
<organism evidence="1 2">
    <name type="scientific">Kitasatospora atroaurantiaca</name>
    <dbReference type="NCBI Taxonomy" id="285545"/>
    <lineage>
        <taxon>Bacteria</taxon>
        <taxon>Bacillati</taxon>
        <taxon>Actinomycetota</taxon>
        <taxon>Actinomycetes</taxon>
        <taxon>Kitasatosporales</taxon>
        <taxon>Streptomycetaceae</taxon>
        <taxon>Kitasatospora</taxon>
    </lineage>
</organism>
<reference evidence="1 2" key="1">
    <citation type="submission" date="2019-06" db="EMBL/GenBank/DDBJ databases">
        <title>Sequencing the genomes of 1000 actinobacteria strains.</title>
        <authorList>
            <person name="Klenk H.-P."/>
        </authorList>
    </citation>
    <scope>NUCLEOTIDE SEQUENCE [LARGE SCALE GENOMIC DNA]</scope>
    <source>
        <strain evidence="1 2">DSM 41649</strain>
    </source>
</reference>
<dbReference type="EMBL" id="VIVR01000001">
    <property type="protein sequence ID" value="TWE17082.1"/>
    <property type="molecule type" value="Genomic_DNA"/>
</dbReference>
<proteinExistence type="predicted"/>
<sequence length="205" mass="22011">MEVTYQAAWVPDDDPHRPWEEALALAAEWVADRCEAENALAVLVTNAFNSPSYPAVLARLGGYDHVTPRSSAQIAGERPTLAFVPVPKAMDLAVHLARNSSLAVVESRNLYPLSAWARGVGAINLLDPDGAIAPLDARLAEAVEDLHMCGNNGYVDNYGKRDAKRILAGLKQQGILDIDEIVGAVSARGIRHEAAARLRELAAKA</sequence>
<accession>A0A561ENC5</accession>
<evidence type="ECO:0000313" key="2">
    <source>
        <dbReference type="Proteomes" id="UP000318416"/>
    </source>
</evidence>
<comment type="caution">
    <text evidence="1">The sequence shown here is derived from an EMBL/GenBank/DDBJ whole genome shotgun (WGS) entry which is preliminary data.</text>
</comment>
<dbReference type="OrthoDB" id="4548404at2"/>
<gene>
    <name evidence="1" type="ORF">FB465_2087</name>
</gene>
<name>A0A561ENC5_9ACTN</name>